<dbReference type="GO" id="GO:0003844">
    <property type="term" value="F:1,4-alpha-glucan branching enzyme activity"/>
    <property type="evidence" value="ECO:0007669"/>
    <property type="project" value="UniProtKB-EC"/>
</dbReference>
<keyword evidence="1" id="KW-0808">Transferase</keyword>
<protein>
    <submittedName>
        <fullName evidence="1">1,4-alpha-glucan-branching protein</fullName>
        <ecNumber evidence="1">2.4.1.18</ecNumber>
    </submittedName>
</protein>
<proteinExistence type="predicted"/>
<dbReference type="EC" id="2.4.1.18" evidence="1"/>
<reference evidence="1 2" key="1">
    <citation type="submission" date="2018-06" db="EMBL/GenBank/DDBJ databases">
        <authorList>
            <consortium name="Pathogen Informatics"/>
            <person name="Doyle S."/>
        </authorList>
    </citation>
    <scope>NUCLEOTIDE SEQUENCE [LARGE SCALE GENOMIC DNA]</scope>
    <source>
        <strain evidence="1 2">NCTC9962</strain>
    </source>
</reference>
<evidence type="ECO:0000313" key="2">
    <source>
        <dbReference type="Proteomes" id="UP000254052"/>
    </source>
</evidence>
<dbReference type="Gene3D" id="3.20.20.80">
    <property type="entry name" value="Glycosidases"/>
    <property type="match status" value="1"/>
</dbReference>
<name>A0A377D8B4_ECOLX</name>
<accession>A0A377D8B4</accession>
<gene>
    <name evidence="1" type="primary">glgB_2</name>
    <name evidence="1" type="ORF">NCTC9962_06577</name>
</gene>
<dbReference type="SUPFAM" id="SSF51445">
    <property type="entry name" value="(Trans)glycosidases"/>
    <property type="match status" value="1"/>
</dbReference>
<sequence>MSHDEVVHGKKSILDRMPGDAWQKFANLRAYYGWMWAFPGKKLLFHGVTNLPRAASGTMTPAFDWHLLEGGE</sequence>
<dbReference type="EMBL" id="UGED01000019">
    <property type="protein sequence ID" value="STM17327.1"/>
    <property type="molecule type" value="Genomic_DNA"/>
</dbReference>
<organism evidence="1 2">
    <name type="scientific">Escherichia coli</name>
    <dbReference type="NCBI Taxonomy" id="562"/>
    <lineage>
        <taxon>Bacteria</taxon>
        <taxon>Pseudomonadati</taxon>
        <taxon>Pseudomonadota</taxon>
        <taxon>Gammaproteobacteria</taxon>
        <taxon>Enterobacterales</taxon>
        <taxon>Enterobacteriaceae</taxon>
        <taxon>Escherichia</taxon>
    </lineage>
</organism>
<dbReference type="Proteomes" id="UP000254052">
    <property type="component" value="Unassembled WGS sequence"/>
</dbReference>
<dbReference type="AlphaFoldDB" id="A0A377D8B4"/>
<keyword evidence="1" id="KW-0328">Glycosyltransferase</keyword>
<dbReference type="InterPro" id="IPR017853">
    <property type="entry name" value="GH"/>
</dbReference>
<evidence type="ECO:0000313" key="1">
    <source>
        <dbReference type="EMBL" id="STM17327.1"/>
    </source>
</evidence>